<proteinExistence type="predicted"/>
<dbReference type="GO" id="GO:0007169">
    <property type="term" value="P:cell surface receptor protein tyrosine kinase signaling pathway"/>
    <property type="evidence" value="ECO:0007669"/>
    <property type="project" value="TreeGrafter"/>
</dbReference>
<evidence type="ECO:0000256" key="10">
    <source>
        <dbReference type="PIRSR" id="PIRSR000615-1"/>
    </source>
</evidence>
<dbReference type="InterPro" id="IPR001245">
    <property type="entry name" value="Ser-Thr/Tyr_kinase_cat_dom"/>
</dbReference>
<dbReference type="InterPro" id="IPR036179">
    <property type="entry name" value="Ig-like_dom_sf"/>
</dbReference>
<evidence type="ECO:0000259" key="14">
    <source>
        <dbReference type="PROSITE" id="PS50835"/>
    </source>
</evidence>
<evidence type="ECO:0000256" key="9">
    <source>
        <dbReference type="ARBA" id="ARBA00023319"/>
    </source>
</evidence>
<dbReference type="Gene3D" id="1.10.510.10">
    <property type="entry name" value="Transferase(Phosphotransferase) domain 1"/>
    <property type="match status" value="2"/>
</dbReference>
<dbReference type="InterPro" id="IPR011009">
    <property type="entry name" value="Kinase-like_dom_sf"/>
</dbReference>
<dbReference type="Pfam" id="PF07679">
    <property type="entry name" value="I-set"/>
    <property type="match status" value="1"/>
</dbReference>
<dbReference type="SMART" id="SM00219">
    <property type="entry name" value="TyrKc"/>
    <property type="match status" value="1"/>
</dbReference>
<evidence type="ECO:0000256" key="13">
    <source>
        <dbReference type="SAM" id="Phobius"/>
    </source>
</evidence>
<comment type="subcellular location">
    <subcellularLocation>
        <location evidence="1">Membrane</location>
        <topology evidence="1">Single-pass membrane protein</topology>
    </subcellularLocation>
</comment>
<feature type="binding site" evidence="11">
    <location>
        <position position="272"/>
    </location>
    <ligand>
        <name>ATP</name>
        <dbReference type="ChEBI" id="CHEBI:30616"/>
    </ligand>
</feature>
<dbReference type="SUPFAM" id="SSF56112">
    <property type="entry name" value="Protein kinase-like (PK-like)"/>
    <property type="match status" value="1"/>
</dbReference>
<keyword evidence="6" id="KW-1015">Disulfide bond</keyword>
<dbReference type="SUPFAM" id="SSF48726">
    <property type="entry name" value="Immunoglobulin"/>
    <property type="match status" value="1"/>
</dbReference>
<keyword evidence="4 13" id="KW-1133">Transmembrane helix</keyword>
<feature type="domain" description="Ig-like" evidence="14">
    <location>
        <begin position="67"/>
        <end position="147"/>
    </location>
</feature>
<dbReference type="GO" id="GO:0005886">
    <property type="term" value="C:plasma membrane"/>
    <property type="evidence" value="ECO:0007669"/>
    <property type="project" value="TreeGrafter"/>
</dbReference>
<evidence type="ECO:0000256" key="12">
    <source>
        <dbReference type="PIRSR" id="PIRSR000615-3"/>
    </source>
</evidence>
<dbReference type="AlphaFoldDB" id="A0AAF3EKX3"/>
<sequence>MRWLHNQVEIAKNEEKITQGHSFILEAKLNNITVQQSGELICVTEHNEGITAFNQSIQIEVKEVSAPLLLEKEEEKIRVRAGEDHRLECKLSGSPTPSVTWWKDGKQLTEGVLPDNSLVIKKMNTQDSGLYKCIGKNRAGEASRVISLEVKSEGTEWILLLFAVIGFFLVISVFIFFVLWIKQRKRAAYRENALHVLYDELIKGGGGGGEAITQEMEEMLIPLDQRVYQIAYNPKLELRDENLEITGAMYLGTNGMEYLSGIPCIHRDLAARNVLLTANNICRIAEFDGAINRQPEFAHDDLFDLMQQCWQYAPENRPLFTECVHRLKDHLKKASPDFCEKMQEKLSLEMKRLASYDEWRESSVIEPIDFIDTSKIPYTSPPLPLKISRKATMS</sequence>
<dbReference type="GO" id="GO:0005524">
    <property type="term" value="F:ATP binding"/>
    <property type="evidence" value="ECO:0007669"/>
    <property type="project" value="UniProtKB-KW"/>
</dbReference>
<evidence type="ECO:0000256" key="2">
    <source>
        <dbReference type="ARBA" id="ARBA00022692"/>
    </source>
</evidence>
<dbReference type="InterPro" id="IPR003598">
    <property type="entry name" value="Ig_sub2"/>
</dbReference>
<keyword evidence="12" id="KW-0479">Metal-binding</keyword>
<evidence type="ECO:0000256" key="4">
    <source>
        <dbReference type="ARBA" id="ARBA00022989"/>
    </source>
</evidence>
<dbReference type="GO" id="GO:0009653">
    <property type="term" value="P:anatomical structure morphogenesis"/>
    <property type="evidence" value="ECO:0007669"/>
    <property type="project" value="UniProtKB-ARBA"/>
</dbReference>
<dbReference type="PROSITE" id="PS00109">
    <property type="entry name" value="PROTEIN_KINASE_TYR"/>
    <property type="match status" value="1"/>
</dbReference>
<dbReference type="Gene3D" id="2.60.40.10">
    <property type="entry name" value="Immunoglobulins"/>
    <property type="match status" value="1"/>
</dbReference>
<keyword evidence="12" id="KW-0460">Magnesium</keyword>
<dbReference type="InterPro" id="IPR013098">
    <property type="entry name" value="Ig_I-set"/>
</dbReference>
<keyword evidence="15" id="KW-1185">Reference proteome</keyword>
<dbReference type="PANTHER" id="PTHR24416">
    <property type="entry name" value="TYROSINE-PROTEIN KINASE RECEPTOR"/>
    <property type="match status" value="1"/>
</dbReference>
<evidence type="ECO:0000313" key="15">
    <source>
        <dbReference type="Proteomes" id="UP000887575"/>
    </source>
</evidence>
<dbReference type="SMART" id="SM00408">
    <property type="entry name" value="IGc2"/>
    <property type="match status" value="1"/>
</dbReference>
<organism evidence="15 16">
    <name type="scientific">Mesorhabditis belari</name>
    <dbReference type="NCBI Taxonomy" id="2138241"/>
    <lineage>
        <taxon>Eukaryota</taxon>
        <taxon>Metazoa</taxon>
        <taxon>Ecdysozoa</taxon>
        <taxon>Nematoda</taxon>
        <taxon>Chromadorea</taxon>
        <taxon>Rhabditida</taxon>
        <taxon>Rhabditina</taxon>
        <taxon>Rhabditomorpha</taxon>
        <taxon>Rhabditoidea</taxon>
        <taxon>Rhabditidae</taxon>
        <taxon>Mesorhabditinae</taxon>
        <taxon>Mesorhabditis</taxon>
    </lineage>
</organism>
<evidence type="ECO:0000256" key="6">
    <source>
        <dbReference type="ARBA" id="ARBA00023157"/>
    </source>
</evidence>
<evidence type="ECO:0000256" key="3">
    <source>
        <dbReference type="ARBA" id="ARBA00022737"/>
    </source>
</evidence>
<dbReference type="InterPro" id="IPR003599">
    <property type="entry name" value="Ig_sub"/>
</dbReference>
<feature type="transmembrane region" description="Helical" evidence="13">
    <location>
        <begin position="157"/>
        <end position="181"/>
    </location>
</feature>
<keyword evidence="3" id="KW-0677">Repeat</keyword>
<keyword evidence="11" id="KW-0067">ATP-binding</keyword>
<evidence type="ECO:0000256" key="5">
    <source>
        <dbReference type="ARBA" id="ARBA00023136"/>
    </source>
</evidence>
<evidence type="ECO:0000256" key="1">
    <source>
        <dbReference type="ARBA" id="ARBA00004167"/>
    </source>
</evidence>
<dbReference type="GO" id="GO:0046872">
    <property type="term" value="F:metal ion binding"/>
    <property type="evidence" value="ECO:0007669"/>
    <property type="project" value="UniProtKB-KW"/>
</dbReference>
<reference evidence="16" key="1">
    <citation type="submission" date="2024-02" db="UniProtKB">
        <authorList>
            <consortium name="WormBaseParasite"/>
        </authorList>
    </citation>
    <scope>IDENTIFICATION</scope>
</reference>
<keyword evidence="5 13" id="KW-0472">Membrane</keyword>
<evidence type="ECO:0000256" key="11">
    <source>
        <dbReference type="PIRSR" id="PIRSR000615-2"/>
    </source>
</evidence>
<keyword evidence="9" id="KW-0393">Immunoglobulin domain</keyword>
<dbReference type="FunFam" id="2.60.40.10:FF:000032">
    <property type="entry name" value="palladin isoform X1"/>
    <property type="match status" value="1"/>
</dbReference>
<accession>A0AAF3EKX3</accession>
<dbReference type="SMART" id="SM00409">
    <property type="entry name" value="IG"/>
    <property type="match status" value="1"/>
</dbReference>
<keyword evidence="2 13" id="KW-0812">Transmembrane</keyword>
<dbReference type="InterPro" id="IPR008266">
    <property type="entry name" value="Tyr_kinase_AS"/>
</dbReference>
<dbReference type="GO" id="GO:0043235">
    <property type="term" value="C:receptor complex"/>
    <property type="evidence" value="ECO:0007669"/>
    <property type="project" value="TreeGrafter"/>
</dbReference>
<dbReference type="GO" id="GO:0004714">
    <property type="term" value="F:transmembrane receptor protein tyrosine kinase activity"/>
    <property type="evidence" value="ECO:0007669"/>
    <property type="project" value="TreeGrafter"/>
</dbReference>
<evidence type="ECO:0000256" key="8">
    <source>
        <dbReference type="ARBA" id="ARBA00023180"/>
    </source>
</evidence>
<keyword evidence="7" id="KW-0675">Receptor</keyword>
<dbReference type="InterPro" id="IPR020635">
    <property type="entry name" value="Tyr_kinase_cat_dom"/>
</dbReference>
<dbReference type="PANTHER" id="PTHR24416:SF602">
    <property type="entry name" value="PROTEIN VER-1-RELATED"/>
    <property type="match status" value="1"/>
</dbReference>
<dbReference type="InterPro" id="IPR050122">
    <property type="entry name" value="RTK"/>
</dbReference>
<dbReference type="PIRSF" id="PIRSF000615">
    <property type="entry name" value="TyrPK_CSF1-R"/>
    <property type="match status" value="1"/>
</dbReference>
<dbReference type="Proteomes" id="UP000887575">
    <property type="component" value="Unassembled WGS sequence"/>
</dbReference>
<dbReference type="Pfam" id="PF07714">
    <property type="entry name" value="PK_Tyr_Ser-Thr"/>
    <property type="match status" value="2"/>
</dbReference>
<feature type="binding site" evidence="12">
    <location>
        <position position="273"/>
    </location>
    <ligand>
        <name>Mg(2+)</name>
        <dbReference type="ChEBI" id="CHEBI:18420"/>
    </ligand>
</feature>
<evidence type="ECO:0000256" key="7">
    <source>
        <dbReference type="ARBA" id="ARBA00023170"/>
    </source>
</evidence>
<name>A0AAF3EKX3_9BILA</name>
<feature type="active site" description="Proton acceptor" evidence="10">
    <location>
        <position position="268"/>
    </location>
</feature>
<dbReference type="InterPro" id="IPR007110">
    <property type="entry name" value="Ig-like_dom"/>
</dbReference>
<dbReference type="InterPro" id="IPR013783">
    <property type="entry name" value="Ig-like_fold"/>
</dbReference>
<protein>
    <recommendedName>
        <fullName evidence="14">Ig-like domain-containing protein</fullName>
    </recommendedName>
</protein>
<dbReference type="PROSITE" id="PS50835">
    <property type="entry name" value="IG_LIKE"/>
    <property type="match status" value="1"/>
</dbReference>
<keyword evidence="11" id="KW-0547">Nucleotide-binding</keyword>
<dbReference type="WBParaSite" id="MBELARI_LOCUS14684">
    <property type="protein sequence ID" value="MBELARI_LOCUS14684"/>
    <property type="gene ID" value="MBELARI_LOCUS14684"/>
</dbReference>
<evidence type="ECO:0000313" key="16">
    <source>
        <dbReference type="WBParaSite" id="MBELARI_LOCUS14684"/>
    </source>
</evidence>
<keyword evidence="8" id="KW-0325">Glycoprotein</keyword>